<dbReference type="InterPro" id="IPR058038">
    <property type="entry name" value="BREX_BrxC_wHTH"/>
</dbReference>
<dbReference type="Pfam" id="PF25792">
    <property type="entry name" value="BREX_BrxC_helical"/>
    <property type="match status" value="1"/>
</dbReference>
<feature type="domain" description="Probable ATP-binding protein BrxC alpha-helical" evidence="5">
    <location>
        <begin position="874"/>
        <end position="996"/>
    </location>
</feature>
<dbReference type="HOGENOM" id="CLU_007924_0_0_2"/>
<dbReference type="KEGG" id="msz:MSSIH_1355"/>
<evidence type="ECO:0000259" key="3">
    <source>
        <dbReference type="Pfam" id="PF07693"/>
    </source>
</evidence>
<evidence type="ECO:0000259" key="6">
    <source>
        <dbReference type="Pfam" id="PF25796"/>
    </source>
</evidence>
<reference evidence="7 8" key="1">
    <citation type="submission" date="2014-07" db="EMBL/GenBank/DDBJ databases">
        <title>Methanogenic archaea and the global carbon cycle.</title>
        <authorList>
            <person name="Henriksen J.R."/>
            <person name="Luke J."/>
            <person name="Reinhart S."/>
            <person name="Benedict M.N."/>
            <person name="Youngblut N.D."/>
            <person name="Metcalf M.E."/>
            <person name="Whitaker R.J."/>
            <person name="Metcalf W.W."/>
        </authorList>
    </citation>
    <scope>NUCLEOTIDE SEQUENCE [LARGE SCALE GENOMIC DNA]</scope>
    <source>
        <strain evidence="7 8">HI350</strain>
    </source>
</reference>
<dbReference type="Pfam" id="PF25796">
    <property type="entry name" value="BREX_BrxC_4th"/>
    <property type="match status" value="1"/>
</dbReference>
<dbReference type="InterPro" id="IPR011646">
    <property type="entry name" value="KAP_P-loop"/>
</dbReference>
<dbReference type="NCBIfam" id="NF033441">
    <property type="entry name" value="BREX_BrxC"/>
    <property type="match status" value="1"/>
</dbReference>
<dbReference type="InterPro" id="IPR027417">
    <property type="entry name" value="P-loop_NTPase"/>
</dbReference>
<dbReference type="EMBL" id="CP009507">
    <property type="protein sequence ID" value="AKB32045.1"/>
    <property type="molecule type" value="Genomic_DNA"/>
</dbReference>
<dbReference type="Proteomes" id="UP000033092">
    <property type="component" value="Chromosome"/>
</dbReference>
<evidence type="ECO:0000256" key="1">
    <source>
        <dbReference type="SAM" id="Coils"/>
    </source>
</evidence>
<evidence type="ECO:0000256" key="2">
    <source>
        <dbReference type="SAM" id="MobiDB-lite"/>
    </source>
</evidence>
<feature type="domain" description="KAP NTPase" evidence="3">
    <location>
        <begin position="52"/>
        <end position="135"/>
    </location>
</feature>
<feature type="region of interest" description="Disordered" evidence="2">
    <location>
        <begin position="1128"/>
        <end position="1181"/>
    </location>
</feature>
<dbReference type="InterPro" id="IPR058036">
    <property type="entry name" value="BREX_BrxC_4th"/>
</dbReference>
<feature type="compositionally biased region" description="Polar residues" evidence="2">
    <location>
        <begin position="1141"/>
        <end position="1151"/>
    </location>
</feature>
<evidence type="ECO:0000259" key="4">
    <source>
        <dbReference type="Pfam" id="PF25791"/>
    </source>
</evidence>
<dbReference type="GeneID" id="41605367"/>
<evidence type="ECO:0000313" key="8">
    <source>
        <dbReference type="Proteomes" id="UP000033092"/>
    </source>
</evidence>
<feature type="coiled-coil region" evidence="1">
    <location>
        <begin position="1039"/>
        <end position="1066"/>
    </location>
</feature>
<feature type="compositionally biased region" description="Basic and acidic residues" evidence="2">
    <location>
        <begin position="1152"/>
        <end position="1168"/>
    </location>
</feature>
<evidence type="ECO:0008006" key="9">
    <source>
        <dbReference type="Google" id="ProtNLM"/>
    </source>
</evidence>
<evidence type="ECO:0000259" key="5">
    <source>
        <dbReference type="Pfam" id="PF25792"/>
    </source>
</evidence>
<dbReference type="Pfam" id="PF07693">
    <property type="entry name" value="KAP_NTPase"/>
    <property type="match status" value="1"/>
</dbReference>
<keyword evidence="1" id="KW-0175">Coiled coil</keyword>
<feature type="compositionally biased region" description="Basic and acidic residues" evidence="2">
    <location>
        <begin position="1128"/>
        <end position="1138"/>
    </location>
</feature>
<protein>
    <recommendedName>
        <fullName evidence="9">ATPase-like protein</fullName>
    </recommendedName>
</protein>
<dbReference type="SUPFAM" id="SSF52540">
    <property type="entry name" value="P-loop containing nucleoside triphosphate hydrolases"/>
    <property type="match status" value="1"/>
</dbReference>
<proteinExistence type="predicted"/>
<dbReference type="AlphaFoldDB" id="A0A0E3PCB8"/>
<dbReference type="Pfam" id="PF25791">
    <property type="entry name" value="WHD_BREX_BrxC"/>
    <property type="match status" value="1"/>
</dbReference>
<dbReference type="InterPro" id="IPR058037">
    <property type="entry name" value="BREX_BrxC_helical"/>
</dbReference>
<dbReference type="PATRIC" id="fig|1434119.4.peg.1718"/>
<name>A0A0E3PCB8_9EURY</name>
<dbReference type="RefSeq" id="WP_148705147.1">
    <property type="nucleotide sequence ID" value="NZ_CP009507.1"/>
</dbReference>
<feature type="domain" description="Probable ATP-binding protein BrxC 4th six-stranded beta-sheet" evidence="6">
    <location>
        <begin position="565"/>
        <end position="735"/>
    </location>
</feature>
<dbReference type="InterPro" id="IPR047679">
    <property type="entry name" value="BREX_BrxC"/>
</dbReference>
<gene>
    <name evidence="7" type="ORF">MSSIH_1355</name>
</gene>
<sequence length="1222" mass="142077">MTATEIKIEDLFEKDIRRDINGVIKVDQEDERSVYTELDEYVVTGESRKHFDTFFRNYAAAIDEPTDKIGVWISGFFGSGKSHFLKILSYLLANREVQGKKALEFFREKITDPAIFANIEKAVTTGTKDVILFNIDSKANTANKGDEQIVNIFMRAFNDMRGYLGDVFWIADLEEDLEEKGLYEAFKTEFERVNGEPWEERRVTYGFEQDDIIEALENCGHMSKEAATRLFENDGAGYTFSVEKFAKKLDKYCKSKGKDHQVIFLVDEVGQYIGENSELMLNLQTIVEELGTKLRGKAWVAVTSQADIDTVTKEHVKGYDFSKIQGRFNTRLGLTSANVDEVIKKRILSKKEEYREVLSSYYAEKQTILRNLLAFSNRAEIKVYKNEDDFVNVYPFIPYQFNLVQKVFDRIRETGFTGKHLAKGERSMLSAFKESTENYCENNVGMLIPFHAFYETIEGFLDPIIARTISHARKNDFLNDKDCELLEILFMIRSIPEIEPNLDNLIVLSISSVDEDKIKLKERIVESLRKLEDQTLINKSEDKYYFLTNEEQEINKDIKRVEIEEHQILEEIHTMLYEQKQGICPASHKDYRFNKAIDDRAKIVSSADLTIKFLTPLSDQYNSKKGNQQSLSGDTLSNIDSTDTLLFILPEDELIDQIRSYLKIEKYLKQNSSNRNNVEIQNILSTKQQNANSARAKALELIQKGVSDSRIFVDNKEVIPEKSSPKERIKEGLDLLIQNVYNKAGYVTKDYENDSEVLRVLRSDDLERFGVEGSDINRLALKEMLDYIRLKYGRSGRVLLSDLKERFTKKPYGWKEMTISGLVAILYLREEIKLRYQSEYLFNDANATAKHLTRRDEADKLVIEIREKTGEKDLRAVKKILSDLFEKLSLPEKEGELYETAEKIFREELSALQVIEGRYEEEGSFPGRARIEAYRKFLKELTENSDPSAFFRAVASRKTEFEELHTDAEPVKNFFNGSQVEIFRRLAHKYRDYSRNIQFLNEETRADIEEVNRILNLEEPYSQIRQLPMLEKKIEASIQEALSARKKEIRENLDAVTKELEKELSDEIFSDDFKETVLGLFNVIERTIEGAEDCALVQSQVQIINSQRVEAYRQIDRKRQIIREEQKRKESWISREGQENPYKTNTESPDNPETKPADREKEKEKETKPVPPAVPSRTTEVINNMSFFRSRKTLENEADIEEYVTELREKLLKILMEKNIRV</sequence>
<feature type="domain" description="Probable ATP-binding protein BrxC winged helix-turn-helix" evidence="4">
    <location>
        <begin position="743"/>
        <end position="867"/>
    </location>
</feature>
<accession>A0A0E3PCB8</accession>
<evidence type="ECO:0000313" key="7">
    <source>
        <dbReference type="EMBL" id="AKB32045.1"/>
    </source>
</evidence>
<organism evidence="7 8">
    <name type="scientific">Methanosarcina siciliae HI350</name>
    <dbReference type="NCBI Taxonomy" id="1434119"/>
    <lineage>
        <taxon>Archaea</taxon>
        <taxon>Methanobacteriati</taxon>
        <taxon>Methanobacteriota</taxon>
        <taxon>Stenosarchaea group</taxon>
        <taxon>Methanomicrobia</taxon>
        <taxon>Methanosarcinales</taxon>
        <taxon>Methanosarcinaceae</taxon>
        <taxon>Methanosarcina</taxon>
    </lineage>
</organism>